<keyword evidence="20" id="KW-1185">Reference proteome</keyword>
<proteinExistence type="predicted"/>
<reference evidence="20" key="1">
    <citation type="submission" date="2020-01" db="EMBL/GenBank/DDBJ databases">
        <title>Draft genome sequence of the Termite Coptotermes fromosanus.</title>
        <authorList>
            <person name="Itakura S."/>
            <person name="Yosikawa Y."/>
            <person name="Umezawa K."/>
        </authorList>
    </citation>
    <scope>NUCLEOTIDE SEQUENCE [LARGE SCALE GENOMIC DNA]</scope>
</reference>
<evidence type="ECO:0000256" key="10">
    <source>
        <dbReference type="ARBA" id="ARBA00023242"/>
    </source>
</evidence>
<protein>
    <recommendedName>
        <fullName evidence="11">Bromodomain adjacent to zinc finger domain protein 1A</fullName>
    </recommendedName>
</protein>
<sequence length="1112" mass="126337">LTEEERRKKLKEERKEKALEEKRRKVEEKLKEKAKLKEEKLRLAEFLKQWNRRREDLECEDLKDLPVPTKVDCAVPNEYFGDLVSILEFLHSFGDILSLKSFFPNGVTFDVVERALSVNEVAGPLSDIIQLLLTALFSMQEEEDDEILETDNQTSVGLVDEVGDITTSEAIKLATSAAGWCQLYQGVPLNKVTLDSVTLTEVLRLHLLSSGGRSGEMSSKWRYQQRGGYTSLDDPGLLLRIQQPHILRSLSVMNVCDLPLGDKLQVVTCLINQILTYAAVRDVIDERGEKVKQLRTEVRAHQIAEVKKEREAAAEAKLKSKGDAVTVGTSAGVSATDVSAEEEEVRQQRLDRESLRRKQEIQKKSRELYQAVLGHQILPIGADRAHRRFWVFSSLPGLFVEHDEQWAGPCLAEPTPYNPALTRSDDTLTYVRKLFEEEWNGGSGSDKENDVGEEARPVATSSGSKKLLAEKNASSDSGDVSHVNSNRGLSDKVAWTSSEMNNDSGKVTVTSQQPLICTADINTCPVHGKADSVDRTRWAFFSKEEDINHLIECLNRRGIRESELRQTLLQERTYIVQKMANCPVHKLDRTQAQSTSVPGLRKSRSQKHEDANLNFPPGTPSDEILELTLRDFILEMEEKIHAGGLGSLKVYSREVWRSSINNRSYDRQCDKLVWGLESHLKKEGKNRSSSPADTEICYRDPGRLLLEDGEQSSQQNPMVTNLASAILQIAQSVEKKYLQKPLEDDSNDITLMKRWEVSVMASTSFSQLFLHFTTLVNSIQWSRSASNAHCRLCRRRGDGENMLLCDGCNKGHHLYCLKPKLIKVPQGDWFCPRCRPPEKIRASKRTRRLFSQESDEDEVQKEKTQDAQNKVTEVNEVCNTCGFGGHLLCCDSCPLLFHIECVVPPLKKVPRGKWFCPKCKMMKDGGIDITRQLTIKLRRCSATAAVAKISVFAKRLRSNSWDDTSSVQSDVDLQPTRRSGRRSLEVDLDLPLNNAVLQDLLTDIMHHKDSWPFLRPVPRAQVPDYHLIIKRPMDFGKMRYKLNMLEYRNNSEFIADALLVFENCQMYNQVDAQEYKAGVRLGRYFEKRCKELGLQLKEEELRPPEAKKARFS</sequence>
<evidence type="ECO:0000256" key="12">
    <source>
        <dbReference type="PROSITE-ProRule" id="PRU00035"/>
    </source>
</evidence>
<dbReference type="InterPro" id="IPR018359">
    <property type="entry name" value="Bromodomain_CS"/>
</dbReference>
<dbReference type="GO" id="GO:0000228">
    <property type="term" value="C:nuclear chromosome"/>
    <property type="evidence" value="ECO:0007669"/>
    <property type="project" value="TreeGrafter"/>
</dbReference>
<dbReference type="PANTHER" id="PTHR46510">
    <property type="entry name" value="BROMODOMAIN ADJACENT TO ZINC FINGER DOMAIN PROTEIN 1A"/>
    <property type="match status" value="1"/>
</dbReference>
<dbReference type="GO" id="GO:0008623">
    <property type="term" value="C:CHRAC"/>
    <property type="evidence" value="ECO:0007669"/>
    <property type="project" value="TreeGrafter"/>
</dbReference>
<dbReference type="PROSITE" id="PS50827">
    <property type="entry name" value="DDT"/>
    <property type="match status" value="1"/>
</dbReference>
<feature type="compositionally biased region" description="Polar residues" evidence="15">
    <location>
        <begin position="472"/>
        <end position="486"/>
    </location>
</feature>
<dbReference type="InterPro" id="IPR028942">
    <property type="entry name" value="WHIM1_dom"/>
</dbReference>
<evidence type="ECO:0000259" key="16">
    <source>
        <dbReference type="PROSITE" id="PS50014"/>
    </source>
</evidence>
<dbReference type="GO" id="GO:0045740">
    <property type="term" value="P:positive regulation of DNA replication"/>
    <property type="evidence" value="ECO:0007669"/>
    <property type="project" value="TreeGrafter"/>
</dbReference>
<dbReference type="InterPro" id="IPR019787">
    <property type="entry name" value="Znf_PHD-finger"/>
</dbReference>
<evidence type="ECO:0000313" key="19">
    <source>
        <dbReference type="EMBL" id="GFG36500.1"/>
    </source>
</evidence>
<keyword evidence="10" id="KW-0539">Nucleus</keyword>
<dbReference type="OrthoDB" id="332390at2759"/>
<keyword evidence="9" id="KW-0804">Transcription</keyword>
<dbReference type="CDD" id="cd15532">
    <property type="entry name" value="PHD2_CHD_II"/>
    <property type="match status" value="1"/>
</dbReference>
<dbReference type="PRINTS" id="PR00503">
    <property type="entry name" value="BROMODOMAIN"/>
</dbReference>
<dbReference type="PROSITE" id="PS50016">
    <property type="entry name" value="ZF_PHD_2"/>
    <property type="match status" value="2"/>
</dbReference>
<dbReference type="InterPro" id="IPR018501">
    <property type="entry name" value="DDT_dom"/>
</dbReference>
<dbReference type="InterPro" id="IPR001965">
    <property type="entry name" value="Znf_PHD"/>
</dbReference>
<dbReference type="EMBL" id="BLKM01000641">
    <property type="protein sequence ID" value="GFG36500.1"/>
    <property type="molecule type" value="Genomic_DNA"/>
</dbReference>
<evidence type="ECO:0000256" key="5">
    <source>
        <dbReference type="ARBA" id="ARBA00022833"/>
    </source>
</evidence>
<dbReference type="InterPro" id="IPR013083">
    <property type="entry name" value="Znf_RING/FYVE/PHD"/>
</dbReference>
<evidence type="ECO:0000256" key="1">
    <source>
        <dbReference type="ARBA" id="ARBA00004123"/>
    </source>
</evidence>
<feature type="coiled-coil region" evidence="14">
    <location>
        <begin position="1"/>
        <end position="39"/>
    </location>
</feature>
<dbReference type="InParanoid" id="A0A6L2PY30"/>
<dbReference type="Pfam" id="PF15613">
    <property type="entry name" value="WSD"/>
    <property type="match status" value="1"/>
</dbReference>
<keyword evidence="7 14" id="KW-0175">Coiled coil</keyword>
<dbReference type="FunCoup" id="A0A6L2PY30">
    <property type="interactions" value="1123"/>
</dbReference>
<comment type="subcellular location">
    <subcellularLocation>
        <location evidence="1">Nucleus</location>
    </subcellularLocation>
</comment>
<feature type="compositionally biased region" description="Basic and acidic residues" evidence="15">
    <location>
        <begin position="445"/>
        <end position="456"/>
    </location>
</feature>
<feature type="region of interest" description="Disordered" evidence="15">
    <location>
        <begin position="439"/>
        <end position="486"/>
    </location>
</feature>
<keyword evidence="6" id="KW-0805">Transcription regulation</keyword>
<dbReference type="Pfam" id="PF02791">
    <property type="entry name" value="DDT"/>
    <property type="match status" value="1"/>
</dbReference>
<dbReference type="FunFam" id="3.30.40.10:FF:000300">
    <property type="entry name" value="Bromodomain adjacent to zinc finger domain protein 1A"/>
    <property type="match status" value="1"/>
</dbReference>
<dbReference type="GO" id="GO:0003677">
    <property type="term" value="F:DNA binding"/>
    <property type="evidence" value="ECO:0007669"/>
    <property type="project" value="TreeGrafter"/>
</dbReference>
<feature type="domain" description="DDT" evidence="18">
    <location>
        <begin position="77"/>
        <end position="142"/>
    </location>
</feature>
<comment type="caution">
    <text evidence="19">The sequence shown here is derived from an EMBL/GenBank/DDBJ whole genome shotgun (WGS) entry which is preliminary data.</text>
</comment>
<dbReference type="GO" id="GO:0031445">
    <property type="term" value="P:regulation of heterochromatin formation"/>
    <property type="evidence" value="ECO:0007669"/>
    <property type="project" value="TreeGrafter"/>
</dbReference>
<dbReference type="SMART" id="SM00297">
    <property type="entry name" value="BROMO"/>
    <property type="match status" value="1"/>
</dbReference>
<evidence type="ECO:0000259" key="17">
    <source>
        <dbReference type="PROSITE" id="PS50016"/>
    </source>
</evidence>
<feature type="domain" description="Bromo" evidence="16">
    <location>
        <begin position="1005"/>
        <end position="1075"/>
    </location>
</feature>
<dbReference type="GO" id="GO:0006355">
    <property type="term" value="P:regulation of DNA-templated transcription"/>
    <property type="evidence" value="ECO:0007669"/>
    <property type="project" value="TreeGrafter"/>
</dbReference>
<evidence type="ECO:0000256" key="3">
    <source>
        <dbReference type="ARBA" id="ARBA00022723"/>
    </source>
</evidence>
<accession>A0A6L2PY30</accession>
<dbReference type="GO" id="GO:0008270">
    <property type="term" value="F:zinc ion binding"/>
    <property type="evidence" value="ECO:0007669"/>
    <property type="project" value="UniProtKB-KW"/>
</dbReference>
<dbReference type="GO" id="GO:0006338">
    <property type="term" value="P:chromatin remodeling"/>
    <property type="evidence" value="ECO:0007669"/>
    <property type="project" value="InterPro"/>
</dbReference>
<dbReference type="InterPro" id="IPR036427">
    <property type="entry name" value="Bromodomain-like_sf"/>
</dbReference>
<keyword evidence="4 13" id="KW-0863">Zinc-finger</keyword>
<evidence type="ECO:0000256" key="8">
    <source>
        <dbReference type="ARBA" id="ARBA00023117"/>
    </source>
</evidence>
<feature type="domain" description="PHD-type" evidence="17">
    <location>
        <begin position="875"/>
        <end position="922"/>
    </location>
</feature>
<evidence type="ECO:0000259" key="18">
    <source>
        <dbReference type="PROSITE" id="PS50827"/>
    </source>
</evidence>
<feature type="region of interest" description="Disordered" evidence="15">
    <location>
        <begin position="845"/>
        <end position="865"/>
    </location>
</feature>
<evidence type="ECO:0000256" key="2">
    <source>
        <dbReference type="ARBA" id="ARBA00022553"/>
    </source>
</evidence>
<dbReference type="Proteomes" id="UP000502823">
    <property type="component" value="Unassembled WGS sequence"/>
</dbReference>
<dbReference type="Gene3D" id="1.20.920.10">
    <property type="entry name" value="Bromodomain-like"/>
    <property type="match status" value="1"/>
</dbReference>
<evidence type="ECO:0000313" key="20">
    <source>
        <dbReference type="Proteomes" id="UP000502823"/>
    </source>
</evidence>
<dbReference type="Gene3D" id="3.30.40.10">
    <property type="entry name" value="Zinc/RING finger domain, C3HC4 (zinc finger)"/>
    <property type="match status" value="2"/>
</dbReference>
<keyword evidence="2" id="KW-0597">Phosphoprotein</keyword>
<dbReference type="Pfam" id="PF00628">
    <property type="entry name" value="PHD"/>
    <property type="match status" value="2"/>
</dbReference>
<dbReference type="SUPFAM" id="SSF47370">
    <property type="entry name" value="Bromodomain"/>
    <property type="match status" value="1"/>
</dbReference>
<keyword evidence="5" id="KW-0862">Zinc</keyword>
<evidence type="ECO:0000256" key="9">
    <source>
        <dbReference type="ARBA" id="ARBA00023163"/>
    </source>
</evidence>
<evidence type="ECO:0000256" key="11">
    <source>
        <dbReference type="ARBA" id="ARBA00068253"/>
    </source>
</evidence>
<name>A0A6L2PY30_COPFO</name>
<feature type="domain" description="PHD-type" evidence="17">
    <location>
        <begin position="787"/>
        <end position="837"/>
    </location>
</feature>
<dbReference type="SMART" id="SM00249">
    <property type="entry name" value="PHD"/>
    <property type="match status" value="2"/>
</dbReference>
<dbReference type="InterPro" id="IPR028941">
    <property type="entry name" value="WHIM2_dom"/>
</dbReference>
<dbReference type="PROSITE" id="PS50014">
    <property type="entry name" value="BROMODOMAIN_2"/>
    <property type="match status" value="1"/>
</dbReference>
<dbReference type="PROSITE" id="PS01359">
    <property type="entry name" value="ZF_PHD_1"/>
    <property type="match status" value="2"/>
</dbReference>
<dbReference type="InterPro" id="IPR047171">
    <property type="entry name" value="BAZ1A"/>
</dbReference>
<dbReference type="Pfam" id="PF15612">
    <property type="entry name" value="WHIM1"/>
    <property type="match status" value="1"/>
</dbReference>
<keyword evidence="8 12" id="KW-0103">Bromodomain</keyword>
<keyword evidence="3" id="KW-0479">Metal-binding</keyword>
<evidence type="ECO:0000256" key="14">
    <source>
        <dbReference type="SAM" id="Coils"/>
    </source>
</evidence>
<evidence type="ECO:0000256" key="7">
    <source>
        <dbReference type="ARBA" id="ARBA00023054"/>
    </source>
</evidence>
<gene>
    <name evidence="19" type="ORF">Cfor_11837</name>
</gene>
<dbReference type="InterPro" id="IPR011011">
    <property type="entry name" value="Znf_FYVE_PHD"/>
</dbReference>
<dbReference type="InterPro" id="IPR019786">
    <property type="entry name" value="Zinc_finger_PHD-type_CS"/>
</dbReference>
<dbReference type="AlphaFoldDB" id="A0A6L2PY30"/>
<dbReference type="PANTHER" id="PTHR46510:SF1">
    <property type="entry name" value="BROMODOMAIN ADJACENT TO ZINC FINGER DOMAIN PROTEIN 1A"/>
    <property type="match status" value="1"/>
</dbReference>
<evidence type="ECO:0000256" key="13">
    <source>
        <dbReference type="PROSITE-ProRule" id="PRU00146"/>
    </source>
</evidence>
<evidence type="ECO:0000256" key="6">
    <source>
        <dbReference type="ARBA" id="ARBA00023015"/>
    </source>
</evidence>
<feature type="region of interest" description="Disordered" evidence="15">
    <location>
        <begin position="589"/>
        <end position="618"/>
    </location>
</feature>
<dbReference type="InterPro" id="IPR001487">
    <property type="entry name" value="Bromodomain"/>
</dbReference>
<dbReference type="SUPFAM" id="SSF57903">
    <property type="entry name" value="FYVE/PHD zinc finger"/>
    <property type="match status" value="2"/>
</dbReference>
<dbReference type="Pfam" id="PF00439">
    <property type="entry name" value="Bromodomain"/>
    <property type="match status" value="1"/>
</dbReference>
<dbReference type="PROSITE" id="PS00633">
    <property type="entry name" value="BROMODOMAIN_1"/>
    <property type="match status" value="1"/>
</dbReference>
<dbReference type="SMART" id="SM00571">
    <property type="entry name" value="DDT"/>
    <property type="match status" value="1"/>
</dbReference>
<evidence type="ECO:0000256" key="15">
    <source>
        <dbReference type="SAM" id="MobiDB-lite"/>
    </source>
</evidence>
<organism evidence="19 20">
    <name type="scientific">Coptotermes formosanus</name>
    <name type="common">Formosan subterranean termite</name>
    <dbReference type="NCBI Taxonomy" id="36987"/>
    <lineage>
        <taxon>Eukaryota</taxon>
        <taxon>Metazoa</taxon>
        <taxon>Ecdysozoa</taxon>
        <taxon>Arthropoda</taxon>
        <taxon>Hexapoda</taxon>
        <taxon>Insecta</taxon>
        <taxon>Pterygota</taxon>
        <taxon>Neoptera</taxon>
        <taxon>Polyneoptera</taxon>
        <taxon>Dictyoptera</taxon>
        <taxon>Blattodea</taxon>
        <taxon>Blattoidea</taxon>
        <taxon>Termitoidae</taxon>
        <taxon>Rhinotermitidae</taxon>
        <taxon>Coptotermes</taxon>
    </lineage>
</organism>
<evidence type="ECO:0000256" key="4">
    <source>
        <dbReference type="ARBA" id="ARBA00022771"/>
    </source>
</evidence>
<feature type="non-terminal residue" evidence="19">
    <location>
        <position position="1"/>
    </location>
</feature>